<dbReference type="SUPFAM" id="SSF55874">
    <property type="entry name" value="ATPase domain of HSP90 chaperone/DNA topoisomerase II/histidine kinase"/>
    <property type="match status" value="1"/>
</dbReference>
<evidence type="ECO:0000256" key="2">
    <source>
        <dbReference type="ARBA" id="ARBA00012438"/>
    </source>
</evidence>
<dbReference type="PRINTS" id="PR00344">
    <property type="entry name" value="BCTRLSENSOR"/>
</dbReference>
<evidence type="ECO:0000313" key="9">
    <source>
        <dbReference type="EMBL" id="AFZ10106.1"/>
    </source>
</evidence>
<evidence type="ECO:0000256" key="3">
    <source>
        <dbReference type="ARBA" id="ARBA00022553"/>
    </source>
</evidence>
<feature type="domain" description="Response regulatory" evidence="8">
    <location>
        <begin position="5"/>
        <end position="121"/>
    </location>
</feature>
<dbReference type="Pfam" id="PF00512">
    <property type="entry name" value="HisKA"/>
    <property type="match status" value="1"/>
</dbReference>
<dbReference type="eggNOG" id="COG0745">
    <property type="taxonomic scope" value="Bacteria"/>
</dbReference>
<evidence type="ECO:0000259" key="7">
    <source>
        <dbReference type="PROSITE" id="PS50109"/>
    </source>
</evidence>
<dbReference type="InterPro" id="IPR003661">
    <property type="entry name" value="HisK_dim/P_dom"/>
</dbReference>
<reference evidence="9 10" key="1">
    <citation type="submission" date="2012-05" db="EMBL/GenBank/DDBJ databases">
        <title>Finished chromosome of genome of Oscillatoria sp. PCC 7112.</title>
        <authorList>
            <consortium name="US DOE Joint Genome Institute"/>
            <person name="Gugger M."/>
            <person name="Coursin T."/>
            <person name="Rippka R."/>
            <person name="Tandeau De Marsac N."/>
            <person name="Huntemann M."/>
            <person name="Wei C.-L."/>
            <person name="Han J."/>
            <person name="Detter J.C."/>
            <person name="Han C."/>
            <person name="Tapia R."/>
            <person name="Davenport K."/>
            <person name="Daligault H."/>
            <person name="Erkkila T."/>
            <person name="Gu W."/>
            <person name="Munk A.C.C."/>
            <person name="Teshima H."/>
            <person name="Xu Y."/>
            <person name="Chain P."/>
            <person name="Chen A."/>
            <person name="Krypides N."/>
            <person name="Mavromatis K."/>
            <person name="Markowitz V."/>
            <person name="Szeto E."/>
            <person name="Ivanova N."/>
            <person name="Mikhailova N."/>
            <person name="Ovchinnikova G."/>
            <person name="Pagani I."/>
            <person name="Pati A."/>
            <person name="Goodwin L."/>
            <person name="Peters L."/>
            <person name="Pitluck S."/>
            <person name="Woyke T."/>
            <person name="Kerfeld C."/>
        </authorList>
    </citation>
    <scope>NUCLEOTIDE SEQUENCE [LARGE SCALE GENOMIC DNA]</scope>
    <source>
        <strain evidence="9 10">PCC 7112</strain>
    </source>
</reference>
<dbReference type="PROSITE" id="PS50110">
    <property type="entry name" value="RESPONSE_REGULATORY"/>
    <property type="match status" value="1"/>
</dbReference>
<dbReference type="PROSITE" id="PS50109">
    <property type="entry name" value="HIS_KIN"/>
    <property type="match status" value="1"/>
</dbReference>
<dbReference type="EC" id="2.7.13.3" evidence="2"/>
<dbReference type="SMART" id="SM00448">
    <property type="entry name" value="REC"/>
    <property type="match status" value="1"/>
</dbReference>
<dbReference type="PATRIC" id="fig|179408.3.peg.7363"/>
<dbReference type="SUPFAM" id="SSF52172">
    <property type="entry name" value="CheY-like"/>
    <property type="match status" value="1"/>
</dbReference>
<keyword evidence="10" id="KW-1185">Reference proteome</keyword>
<dbReference type="HOGENOM" id="CLU_000445_114_72_3"/>
<proteinExistence type="predicted"/>
<feature type="domain" description="Histidine kinase" evidence="7">
    <location>
        <begin position="143"/>
        <end position="358"/>
    </location>
</feature>
<dbReference type="InterPro" id="IPR036890">
    <property type="entry name" value="HATPase_C_sf"/>
</dbReference>
<dbReference type="Gene3D" id="1.10.287.130">
    <property type="match status" value="1"/>
</dbReference>
<dbReference type="AlphaFoldDB" id="K9VQA6"/>
<dbReference type="Gene3D" id="3.30.565.10">
    <property type="entry name" value="Histidine kinase-like ATPase, C-terminal domain"/>
    <property type="match status" value="1"/>
</dbReference>
<evidence type="ECO:0000259" key="8">
    <source>
        <dbReference type="PROSITE" id="PS50110"/>
    </source>
</evidence>
<dbReference type="CDD" id="cd00082">
    <property type="entry name" value="HisKA"/>
    <property type="match status" value="1"/>
</dbReference>
<feature type="modified residue" description="4-aspartylphosphate" evidence="6">
    <location>
        <position position="54"/>
    </location>
</feature>
<keyword evidence="4 9" id="KW-0808">Transferase</keyword>
<dbReference type="Gene3D" id="3.40.50.2300">
    <property type="match status" value="1"/>
</dbReference>
<keyword evidence="4 9" id="KW-0418">Kinase</keyword>
<keyword evidence="5" id="KW-0902">Two-component regulatory system</keyword>
<gene>
    <name evidence="9" type="ORF">Osc7112_5904</name>
</gene>
<evidence type="ECO:0000313" key="10">
    <source>
        <dbReference type="Proteomes" id="UP000010478"/>
    </source>
</evidence>
<dbReference type="Pfam" id="PF02518">
    <property type="entry name" value="HATPase_c"/>
    <property type="match status" value="1"/>
</dbReference>
<dbReference type="InterPro" id="IPR001789">
    <property type="entry name" value="Sig_transdc_resp-reg_receiver"/>
</dbReference>
<dbReference type="KEGG" id="oni:Osc7112_5904"/>
<dbReference type="SMART" id="SM00388">
    <property type="entry name" value="HisKA"/>
    <property type="match status" value="1"/>
</dbReference>
<keyword evidence="3 6" id="KW-0597">Phosphoprotein</keyword>
<dbReference type="Pfam" id="PF00072">
    <property type="entry name" value="Response_reg"/>
    <property type="match status" value="1"/>
</dbReference>
<protein>
    <recommendedName>
        <fullName evidence="2">histidine kinase</fullName>
        <ecNumber evidence="2">2.7.13.3</ecNumber>
    </recommendedName>
</protein>
<evidence type="ECO:0000256" key="4">
    <source>
        <dbReference type="ARBA" id="ARBA00022777"/>
    </source>
</evidence>
<dbReference type="InterPro" id="IPR011006">
    <property type="entry name" value="CheY-like_superfamily"/>
</dbReference>
<evidence type="ECO:0000256" key="6">
    <source>
        <dbReference type="PROSITE-ProRule" id="PRU00169"/>
    </source>
</evidence>
<dbReference type="InterPro" id="IPR003594">
    <property type="entry name" value="HATPase_dom"/>
</dbReference>
<dbReference type="CDD" id="cd00075">
    <property type="entry name" value="HATPase"/>
    <property type="match status" value="1"/>
</dbReference>
<dbReference type="InterPro" id="IPR004358">
    <property type="entry name" value="Sig_transdc_His_kin-like_C"/>
</dbReference>
<dbReference type="eggNOG" id="COG2205">
    <property type="taxonomic scope" value="Bacteria"/>
</dbReference>
<dbReference type="STRING" id="179408.Osc7112_5904"/>
<organism evidence="9 10">
    <name type="scientific">Phormidium nigroviride PCC 7112</name>
    <dbReference type="NCBI Taxonomy" id="179408"/>
    <lineage>
        <taxon>Bacteria</taxon>
        <taxon>Bacillati</taxon>
        <taxon>Cyanobacteriota</taxon>
        <taxon>Cyanophyceae</taxon>
        <taxon>Oscillatoriophycideae</taxon>
        <taxon>Oscillatoriales</taxon>
        <taxon>Oscillatoriaceae</taxon>
        <taxon>Phormidium</taxon>
    </lineage>
</organism>
<dbReference type="Proteomes" id="UP000010478">
    <property type="component" value="Chromosome"/>
</dbReference>
<comment type="catalytic activity">
    <reaction evidence="1">
        <text>ATP + protein L-histidine = ADP + protein N-phospho-L-histidine.</text>
        <dbReference type="EC" id="2.7.13.3"/>
    </reaction>
</comment>
<name>K9VQA6_9CYAN</name>
<dbReference type="SMART" id="SM00387">
    <property type="entry name" value="HATPase_c"/>
    <property type="match status" value="1"/>
</dbReference>
<dbReference type="PANTHER" id="PTHR43547">
    <property type="entry name" value="TWO-COMPONENT HISTIDINE KINASE"/>
    <property type="match status" value="1"/>
</dbReference>
<evidence type="ECO:0000256" key="5">
    <source>
        <dbReference type="ARBA" id="ARBA00023012"/>
    </source>
</evidence>
<accession>K9VQA6</accession>
<evidence type="ECO:0000256" key="1">
    <source>
        <dbReference type="ARBA" id="ARBA00000085"/>
    </source>
</evidence>
<dbReference type="RefSeq" id="WP_015179307.1">
    <property type="nucleotide sequence ID" value="NC_019729.1"/>
</dbReference>
<dbReference type="OrthoDB" id="418136at2"/>
<dbReference type="PANTHER" id="PTHR43547:SF2">
    <property type="entry name" value="HYBRID SIGNAL TRANSDUCTION HISTIDINE KINASE C"/>
    <property type="match status" value="1"/>
</dbReference>
<dbReference type="EMBL" id="CP003614">
    <property type="protein sequence ID" value="AFZ10106.1"/>
    <property type="molecule type" value="Genomic_DNA"/>
</dbReference>
<dbReference type="InterPro" id="IPR005467">
    <property type="entry name" value="His_kinase_dom"/>
</dbReference>
<sequence length="358" mass="39793">MNRPSVLIIDDDPNNFDVIETLLSEQDYQLHYAATGQEAIASLDIFYPDLILLDVMMPGIDGIEVCRQIKAMSKWQAVPIIMVTALNSKSDLAHCLTAGADDFISKPVNAIELRARVHCMLRIKHQYDDLQSLLKLREDMVKMVVHDLRNPLAGMLLGLELLKSVESPREKQQRQLERIYSSAQAIQLLIDDLLQIALLEAGKTRLNYTEVYLCELIESAISNFEDIAARKNQSLVAQLPEETSRKVSVDATMIHRALDNLLANAIKFSPPNSQIIVTVEFLTSGNAKIQVIDSGPGVPDTLRHKIFEKYEIGNLMSDVSQIGLGLAFCKMVVEAHGGEICVRSNQPKGAIFEITLAA</sequence>
<dbReference type="FunFam" id="3.40.50.2300:FF:000444">
    <property type="entry name" value="Sensory transduction histidine kinase"/>
    <property type="match status" value="1"/>
</dbReference>
<dbReference type="GO" id="GO:0000155">
    <property type="term" value="F:phosphorelay sensor kinase activity"/>
    <property type="evidence" value="ECO:0007669"/>
    <property type="project" value="InterPro"/>
</dbReference>